<feature type="domain" description="VOC" evidence="1">
    <location>
        <begin position="3"/>
        <end position="126"/>
    </location>
</feature>
<evidence type="ECO:0000313" key="2">
    <source>
        <dbReference type="EMBL" id="OGZ83755.1"/>
    </source>
</evidence>
<dbReference type="InterPro" id="IPR037523">
    <property type="entry name" value="VOC_core"/>
</dbReference>
<dbReference type="InterPro" id="IPR004360">
    <property type="entry name" value="Glyas_Fos-R_dOase_dom"/>
</dbReference>
<dbReference type="Gene3D" id="3.10.180.10">
    <property type="entry name" value="2,3-Dihydroxybiphenyl 1,2-Dioxygenase, domain 1"/>
    <property type="match status" value="1"/>
</dbReference>
<accession>A0A1G2J9I5</accession>
<proteinExistence type="predicted"/>
<evidence type="ECO:0000313" key="3">
    <source>
        <dbReference type="Proteomes" id="UP000177751"/>
    </source>
</evidence>
<dbReference type="STRING" id="1802229.A2401_00260"/>
<dbReference type="EMBL" id="MHPP01000029">
    <property type="protein sequence ID" value="OGZ83755.1"/>
    <property type="molecule type" value="Genomic_DNA"/>
</dbReference>
<name>A0A1G2J9I5_9BACT</name>
<sequence length="130" mass="14730">MDKVVHFELPADNTDRAKKFYQESFDWQITDYPEMKYTIIRTAETDENMMIKESGAINGGLFKKGEGENPVVAPSFSVDVKDIDEAIKKIKNAGGLILKDKTQVGEMGYVAYFKDTEGNILSVWQNILKK</sequence>
<protein>
    <submittedName>
        <fullName evidence="2">Glyoxalase</fullName>
    </submittedName>
</protein>
<dbReference type="InterPro" id="IPR052164">
    <property type="entry name" value="Anthracycline_SecMetBiosynth"/>
</dbReference>
<dbReference type="Proteomes" id="UP000177751">
    <property type="component" value="Unassembled WGS sequence"/>
</dbReference>
<reference evidence="2 3" key="1">
    <citation type="journal article" date="2016" name="Nat. Commun.">
        <title>Thousands of microbial genomes shed light on interconnected biogeochemical processes in an aquifer system.</title>
        <authorList>
            <person name="Anantharaman K."/>
            <person name="Brown C.T."/>
            <person name="Hug L.A."/>
            <person name="Sharon I."/>
            <person name="Castelle C.J."/>
            <person name="Probst A.J."/>
            <person name="Thomas B.C."/>
            <person name="Singh A."/>
            <person name="Wilkins M.J."/>
            <person name="Karaoz U."/>
            <person name="Brodie E.L."/>
            <person name="Williams K.H."/>
            <person name="Hubbard S.S."/>
            <person name="Banfield J.F."/>
        </authorList>
    </citation>
    <scope>NUCLEOTIDE SEQUENCE [LARGE SCALE GENOMIC DNA]</scope>
</reference>
<dbReference type="PANTHER" id="PTHR33993:SF2">
    <property type="entry name" value="VOC DOMAIN-CONTAINING PROTEIN"/>
    <property type="match status" value="1"/>
</dbReference>
<dbReference type="AlphaFoldDB" id="A0A1G2J9I5"/>
<dbReference type="PROSITE" id="PS51819">
    <property type="entry name" value="VOC"/>
    <property type="match status" value="1"/>
</dbReference>
<dbReference type="InterPro" id="IPR029068">
    <property type="entry name" value="Glyas_Bleomycin-R_OHBP_Dase"/>
</dbReference>
<dbReference type="PANTHER" id="PTHR33993">
    <property type="entry name" value="GLYOXALASE-RELATED"/>
    <property type="match status" value="1"/>
</dbReference>
<dbReference type="Pfam" id="PF00903">
    <property type="entry name" value="Glyoxalase"/>
    <property type="match status" value="1"/>
</dbReference>
<evidence type="ECO:0000259" key="1">
    <source>
        <dbReference type="PROSITE" id="PS51819"/>
    </source>
</evidence>
<comment type="caution">
    <text evidence="2">The sequence shown here is derived from an EMBL/GenBank/DDBJ whole genome shotgun (WGS) entry which is preliminary data.</text>
</comment>
<dbReference type="CDD" id="cd07247">
    <property type="entry name" value="SgaA_N_like"/>
    <property type="match status" value="1"/>
</dbReference>
<gene>
    <name evidence="2" type="ORF">A2401_00260</name>
</gene>
<organism evidence="2 3">
    <name type="scientific">Candidatus Staskawiczbacteria bacterium RIFOXYC1_FULL_38_18</name>
    <dbReference type="NCBI Taxonomy" id="1802229"/>
    <lineage>
        <taxon>Bacteria</taxon>
        <taxon>Candidatus Staskawicziibacteriota</taxon>
    </lineage>
</organism>
<dbReference type="SUPFAM" id="SSF54593">
    <property type="entry name" value="Glyoxalase/Bleomycin resistance protein/Dihydroxybiphenyl dioxygenase"/>
    <property type="match status" value="1"/>
</dbReference>